<dbReference type="AlphaFoldDB" id="A0A382YX60"/>
<gene>
    <name evidence="1" type="ORF">METZ01_LOCUS440711</name>
</gene>
<sequence>MQRIFDGHVKSLKILKEFIPEASLQPDRWTGIYCFRSLRAYCSPHSLSIVIPGEAQHRPGIRGEMFQILYSSRSLIWSPDQVSDDKNIFS</sequence>
<evidence type="ECO:0000313" key="1">
    <source>
        <dbReference type="EMBL" id="SVD87857.1"/>
    </source>
</evidence>
<accession>A0A382YX60</accession>
<proteinExistence type="predicted"/>
<protein>
    <submittedName>
        <fullName evidence="1">Uncharacterized protein</fullName>
    </submittedName>
</protein>
<organism evidence="1">
    <name type="scientific">marine metagenome</name>
    <dbReference type="NCBI Taxonomy" id="408172"/>
    <lineage>
        <taxon>unclassified sequences</taxon>
        <taxon>metagenomes</taxon>
        <taxon>ecological metagenomes</taxon>
    </lineage>
</organism>
<reference evidence="1" key="1">
    <citation type="submission" date="2018-05" db="EMBL/GenBank/DDBJ databases">
        <authorList>
            <person name="Lanie J.A."/>
            <person name="Ng W.-L."/>
            <person name="Kazmierczak K.M."/>
            <person name="Andrzejewski T.M."/>
            <person name="Davidsen T.M."/>
            <person name="Wayne K.J."/>
            <person name="Tettelin H."/>
            <person name="Glass J.I."/>
            <person name="Rusch D."/>
            <person name="Podicherti R."/>
            <person name="Tsui H.-C.T."/>
            <person name="Winkler M.E."/>
        </authorList>
    </citation>
    <scope>NUCLEOTIDE SEQUENCE</scope>
</reference>
<dbReference type="EMBL" id="UINC01179258">
    <property type="protein sequence ID" value="SVD87857.1"/>
    <property type="molecule type" value="Genomic_DNA"/>
</dbReference>
<name>A0A382YX60_9ZZZZ</name>